<evidence type="ECO:0000256" key="4">
    <source>
        <dbReference type="ARBA" id="ARBA00022598"/>
    </source>
</evidence>
<keyword evidence="5 10" id="KW-0547">Nucleotide-binding</keyword>
<evidence type="ECO:0000313" key="13">
    <source>
        <dbReference type="Proteomes" id="UP001185012"/>
    </source>
</evidence>
<dbReference type="PANTHER" id="PTHR30075">
    <property type="entry name" value="GLYCYL-TRNA SYNTHETASE"/>
    <property type="match status" value="1"/>
</dbReference>
<comment type="subcellular location">
    <subcellularLocation>
        <location evidence="1 10">Cytoplasm</location>
    </subcellularLocation>
</comment>
<dbReference type="InterPro" id="IPR015944">
    <property type="entry name" value="Gly-tRNA-synth_bsu"/>
</dbReference>
<evidence type="ECO:0000256" key="5">
    <source>
        <dbReference type="ARBA" id="ARBA00022741"/>
    </source>
</evidence>
<feature type="domain" description="DALR anticodon binding" evidence="11">
    <location>
        <begin position="589"/>
        <end position="678"/>
    </location>
</feature>
<keyword evidence="13" id="KW-1185">Reference proteome</keyword>
<dbReference type="PANTHER" id="PTHR30075:SF2">
    <property type="entry name" value="GLYCINE--TRNA LIGASE, CHLOROPLASTIC_MITOCHONDRIAL 2"/>
    <property type="match status" value="1"/>
</dbReference>
<dbReference type="PROSITE" id="PS50861">
    <property type="entry name" value="AA_TRNA_LIGASE_II_GLYAB"/>
    <property type="match status" value="1"/>
</dbReference>
<accession>A0ABU1IJS2</accession>
<comment type="catalytic activity">
    <reaction evidence="9 10">
        <text>tRNA(Gly) + glycine + ATP = glycyl-tRNA(Gly) + AMP + diphosphate</text>
        <dbReference type="Rhea" id="RHEA:16013"/>
        <dbReference type="Rhea" id="RHEA-COMP:9664"/>
        <dbReference type="Rhea" id="RHEA-COMP:9683"/>
        <dbReference type="ChEBI" id="CHEBI:30616"/>
        <dbReference type="ChEBI" id="CHEBI:33019"/>
        <dbReference type="ChEBI" id="CHEBI:57305"/>
        <dbReference type="ChEBI" id="CHEBI:78442"/>
        <dbReference type="ChEBI" id="CHEBI:78522"/>
        <dbReference type="ChEBI" id="CHEBI:456215"/>
        <dbReference type="EC" id="6.1.1.14"/>
    </reaction>
</comment>
<dbReference type="HAMAP" id="MF_00255">
    <property type="entry name" value="Gly_tRNA_synth_beta"/>
    <property type="match status" value="1"/>
</dbReference>
<dbReference type="EC" id="6.1.1.14" evidence="10"/>
<evidence type="ECO:0000256" key="6">
    <source>
        <dbReference type="ARBA" id="ARBA00022840"/>
    </source>
</evidence>
<keyword evidence="8 10" id="KW-0030">Aminoacyl-tRNA synthetase</keyword>
<dbReference type="GO" id="GO:0004820">
    <property type="term" value="F:glycine-tRNA ligase activity"/>
    <property type="evidence" value="ECO:0007669"/>
    <property type="project" value="UniProtKB-EC"/>
</dbReference>
<dbReference type="EMBL" id="JAVDQG010000002">
    <property type="protein sequence ID" value="MDR6225035.1"/>
    <property type="molecule type" value="Genomic_DNA"/>
</dbReference>
<evidence type="ECO:0000259" key="11">
    <source>
        <dbReference type="Pfam" id="PF05746"/>
    </source>
</evidence>
<evidence type="ECO:0000256" key="9">
    <source>
        <dbReference type="ARBA" id="ARBA00047937"/>
    </source>
</evidence>
<evidence type="ECO:0000256" key="1">
    <source>
        <dbReference type="ARBA" id="ARBA00004496"/>
    </source>
</evidence>
<evidence type="ECO:0000256" key="7">
    <source>
        <dbReference type="ARBA" id="ARBA00022917"/>
    </source>
</evidence>
<protein>
    <recommendedName>
        <fullName evidence="10">Glycine--tRNA ligase beta subunit</fullName>
        <ecNumber evidence="10">6.1.1.14</ecNumber>
    </recommendedName>
    <alternativeName>
        <fullName evidence="10">Glycyl-tRNA synthetase beta subunit</fullName>
        <shortName evidence="10">GlyRS</shortName>
    </alternativeName>
</protein>
<evidence type="ECO:0000256" key="10">
    <source>
        <dbReference type="HAMAP-Rule" id="MF_00255"/>
    </source>
</evidence>
<keyword evidence="3 10" id="KW-0963">Cytoplasm</keyword>
<dbReference type="PRINTS" id="PR01045">
    <property type="entry name" value="TRNASYNTHGB"/>
</dbReference>
<dbReference type="Proteomes" id="UP001185012">
    <property type="component" value="Unassembled WGS sequence"/>
</dbReference>
<comment type="caution">
    <text evidence="12">The sequence shown here is derived from an EMBL/GenBank/DDBJ whole genome shotgun (WGS) entry which is preliminary data.</text>
</comment>
<dbReference type="Gene3D" id="1.10.730.10">
    <property type="entry name" value="Isoleucyl-tRNA Synthetase, Domain 1"/>
    <property type="match status" value="1"/>
</dbReference>
<name>A0ABU1IJS2_9BACL</name>
<reference evidence="12 13" key="1">
    <citation type="submission" date="2023-07" db="EMBL/GenBank/DDBJ databases">
        <title>Genomic Encyclopedia of Type Strains, Phase IV (KMG-IV): sequencing the most valuable type-strain genomes for metagenomic binning, comparative biology and taxonomic classification.</title>
        <authorList>
            <person name="Goeker M."/>
        </authorList>
    </citation>
    <scope>NUCLEOTIDE SEQUENCE [LARGE SCALE GENOMIC DNA]</scope>
    <source>
        <strain evidence="12 13">DSM 45903</strain>
    </source>
</reference>
<dbReference type="SUPFAM" id="SSF109604">
    <property type="entry name" value="HD-domain/PDEase-like"/>
    <property type="match status" value="1"/>
</dbReference>
<evidence type="ECO:0000256" key="8">
    <source>
        <dbReference type="ARBA" id="ARBA00023146"/>
    </source>
</evidence>
<dbReference type="Pfam" id="PF02092">
    <property type="entry name" value="tRNA_synt_2f"/>
    <property type="match status" value="1"/>
</dbReference>
<keyword evidence="6 10" id="KW-0067">ATP-binding</keyword>
<organism evidence="12 13">
    <name type="scientific">Desmospora profundinema</name>
    <dbReference type="NCBI Taxonomy" id="1571184"/>
    <lineage>
        <taxon>Bacteria</taxon>
        <taxon>Bacillati</taxon>
        <taxon>Bacillota</taxon>
        <taxon>Bacilli</taxon>
        <taxon>Bacillales</taxon>
        <taxon>Thermoactinomycetaceae</taxon>
        <taxon>Desmospora</taxon>
    </lineage>
</organism>
<evidence type="ECO:0000313" key="12">
    <source>
        <dbReference type="EMBL" id="MDR6225035.1"/>
    </source>
</evidence>
<dbReference type="NCBIfam" id="TIGR00211">
    <property type="entry name" value="glyS"/>
    <property type="match status" value="1"/>
</dbReference>
<proteinExistence type="inferred from homology"/>
<dbReference type="InterPro" id="IPR006194">
    <property type="entry name" value="Gly-tRNA-synth_heterodimer"/>
</dbReference>
<dbReference type="Pfam" id="PF05746">
    <property type="entry name" value="DALR_1"/>
    <property type="match status" value="1"/>
</dbReference>
<keyword evidence="4 10" id="KW-0436">Ligase</keyword>
<comment type="subunit">
    <text evidence="10">Tetramer of two alpha and two beta subunits.</text>
</comment>
<sequence length="696" mass="78147">MPERDWLLEIGCEEIPARFVEGGLKQLKEKTLTWLKENRISHGEVNAWATPRRLTLLIKGVADQQEDVSEEVRGPAQRIAQDGDGNWTKAAEGFARKQGVDVTALVLKEHKGETYVFARKQEQGKPTIRLMEEELPTVLDGIHFPKAMRWGSRRTRFIRPVRWMVCLWGNEEVPLAWAGVTAGRETRGHRFLGSRTVLESPASYMETLRQQHVIVDAEERREMIRSQLKQLEEQHGWTIPVDPELLDEVTYLVETPTALYGRFDEAYLKLPPAVLITTMREHQRYFPVEGADGQLLPYFVTVRNGNDHALSTVARGNEKVLSARLADARFFYEEDQKLPIATAVEKLDQVVYYEDLGTIGDQVRRIRASVQEMAGRLQLPDTDIQTLLRAAEICKFDLSTQMVYEFPELSGLMGRDYALKAGEDEAVADAIEEHHYPRAAGDRLPQGTAGALISLADKIDAVVSAFAIGIQPTGSQDPYGLRRRAAGAVQILTGRGWSALPLSELTGLTLKRLADDGWVKRSLDEVQEELDTFFRLRIKAMLQEAGIRYDIIDAVLAAGTDQPKLVLDKARTLAARVDAEAFKSVVEGFSRAANLAKKDTDGAPVDRERFESQAEHDLWNAVQETRESFETALTARDTDRMLDALSALAPSIHAFFEEVLVMADDEAVRRNRLALLREIDALVGRFAAFNQLVFAS</sequence>
<gene>
    <name evidence="10" type="primary">glyS</name>
    <name evidence="12" type="ORF">JOE21_001026</name>
</gene>
<evidence type="ECO:0000256" key="3">
    <source>
        <dbReference type="ARBA" id="ARBA00022490"/>
    </source>
</evidence>
<comment type="similarity">
    <text evidence="2 10">Belongs to the class-II aminoacyl-tRNA synthetase family.</text>
</comment>
<dbReference type="RefSeq" id="WP_309863164.1">
    <property type="nucleotide sequence ID" value="NZ_JAVDQG010000002.1"/>
</dbReference>
<dbReference type="InterPro" id="IPR008909">
    <property type="entry name" value="DALR_anticod-bd"/>
</dbReference>
<evidence type="ECO:0000256" key="2">
    <source>
        <dbReference type="ARBA" id="ARBA00008226"/>
    </source>
</evidence>
<keyword evidence="7 10" id="KW-0648">Protein biosynthesis</keyword>